<dbReference type="EMBL" id="VUAZ01000033">
    <property type="protein sequence ID" value="MPR01810.1"/>
    <property type="molecule type" value="Genomic_DNA"/>
</dbReference>
<reference evidence="1 2" key="1">
    <citation type="journal article" date="2020" name="Int. J. Syst. Evol. Microbiol.">
        <title>Pseudomonas kitaguniensis sp. nov., a pathogen causing bacterial rot of Welsh onion in Japan.</title>
        <authorList>
            <person name="Sawada H."/>
            <person name="Fujikawa T."/>
            <person name="Nishiwaki Y."/>
            <person name="Horita H."/>
        </authorList>
    </citation>
    <scope>NUCLEOTIDE SEQUENCE [LARGE SCALE GENOMIC DNA]</scope>
    <source>
        <strain evidence="1 2">MAFF 212408</strain>
    </source>
</reference>
<comment type="caution">
    <text evidence="1">The sequence shown here is derived from an EMBL/GenBank/DDBJ whole genome shotgun (WGS) entry which is preliminary data.</text>
</comment>
<reference evidence="1 2" key="2">
    <citation type="journal article" date="2023" name="Plant Pathol.">
        <title>Dismantling and reorganizing Pseudomonas marginalis sensu#lato.</title>
        <authorList>
            <person name="Sawada H."/>
            <person name="Fujikawa T."/>
            <person name="Satou M."/>
        </authorList>
    </citation>
    <scope>NUCLEOTIDE SEQUENCE [LARGE SCALE GENOMIC DNA]</scope>
    <source>
        <strain evidence="1 2">MAFF 212408</strain>
    </source>
</reference>
<feature type="non-terminal residue" evidence="1">
    <location>
        <position position="1"/>
    </location>
</feature>
<dbReference type="SUPFAM" id="SSF53850">
    <property type="entry name" value="Periplasmic binding protein-like II"/>
    <property type="match status" value="1"/>
</dbReference>
<dbReference type="Gene3D" id="3.40.190.10">
    <property type="entry name" value="Periplasmic binding protein-like II"/>
    <property type="match status" value="1"/>
</dbReference>
<protein>
    <submittedName>
        <fullName evidence="1">ABC transporter substrate-binding protein</fullName>
    </submittedName>
</protein>
<gene>
    <name evidence="1" type="ORF">F0169_06770</name>
</gene>
<name>A0A5N7KIE0_9PSED</name>
<organism evidence="1 2">
    <name type="scientific">Pseudomonas kitaguniensis</name>
    <dbReference type="NCBI Taxonomy" id="2607908"/>
    <lineage>
        <taxon>Bacteria</taxon>
        <taxon>Pseudomonadati</taxon>
        <taxon>Pseudomonadota</taxon>
        <taxon>Gammaproteobacteria</taxon>
        <taxon>Pseudomonadales</taxon>
        <taxon>Pseudomonadaceae</taxon>
        <taxon>Pseudomonas</taxon>
    </lineage>
</organism>
<proteinExistence type="predicted"/>
<sequence length="98" mass="10888">RTPYAKAHPDVLKRVYEQLEKAGQWVKTHPQDAAKVLGPLWGNLDVATVEAANAHRSYQVQPVTIDQLGEQQKIADAFFKAGLLPKAVDAKDVDTWKP</sequence>
<accession>A0A5N7KIE0</accession>
<evidence type="ECO:0000313" key="1">
    <source>
        <dbReference type="EMBL" id="MPR01810.1"/>
    </source>
</evidence>
<dbReference type="Proteomes" id="UP000326112">
    <property type="component" value="Unassembled WGS sequence"/>
</dbReference>
<evidence type="ECO:0000313" key="2">
    <source>
        <dbReference type="Proteomes" id="UP000326112"/>
    </source>
</evidence>
<keyword evidence="2" id="KW-1185">Reference proteome</keyword>